<evidence type="ECO:0000313" key="3">
    <source>
        <dbReference type="Proteomes" id="UP000345527"/>
    </source>
</evidence>
<reference evidence="3 4" key="1">
    <citation type="journal article" date="2019" name="Syst. Appl. Microbiol.">
        <title>Characterization of Bifidobacterium species in feaces of the Egyptian fruit bat: Description of B. vespertilionis sp. nov. and B. rousetti sp. nov.</title>
        <authorList>
            <person name="Modesto M."/>
            <person name="Satti M."/>
            <person name="Watanabe K."/>
            <person name="Puglisi E."/>
            <person name="Morelli L."/>
            <person name="Huang C.-H."/>
            <person name="Liou J.-S."/>
            <person name="Miyashita M."/>
            <person name="Tamura T."/>
            <person name="Saito S."/>
            <person name="Mori K."/>
            <person name="Huang L."/>
            <person name="Sciavilla P."/>
            <person name="Sandri C."/>
            <person name="Spiezio C."/>
            <person name="Vitali F."/>
            <person name="Cavalieri D."/>
            <person name="Perpetuini G."/>
            <person name="Tofalo R."/>
            <person name="Bonetti A."/>
            <person name="Arita M."/>
            <person name="Mattarelli P."/>
        </authorList>
    </citation>
    <scope>NUCLEOTIDE SEQUENCE [LARGE SCALE GENOMIC DNA]</scope>
    <source>
        <strain evidence="1 4">RST16</strain>
        <strain evidence="2 3">RST8</strain>
    </source>
</reference>
<dbReference type="AlphaFoldDB" id="A0A5J5E5M6"/>
<name>A0A5J5E5M6_9BIFI</name>
<dbReference type="OrthoDB" id="3232826at2"/>
<keyword evidence="4" id="KW-1185">Reference proteome</keyword>
<dbReference type="Proteomes" id="UP000345527">
    <property type="component" value="Unassembled WGS sequence"/>
</dbReference>
<evidence type="ECO:0000313" key="1">
    <source>
        <dbReference type="EMBL" id="KAA8822489.1"/>
    </source>
</evidence>
<dbReference type="Proteomes" id="UP000374630">
    <property type="component" value="Unassembled WGS sequence"/>
</dbReference>
<protein>
    <recommendedName>
        <fullName evidence="5">Polymer-forming cytoskeletal protein</fullName>
    </recommendedName>
</protein>
<proteinExistence type="predicted"/>
<gene>
    <name evidence="2" type="ORF">EM848_01150</name>
    <name evidence="1" type="ORF">EMO90_00375</name>
</gene>
<evidence type="ECO:0000313" key="4">
    <source>
        <dbReference type="Proteomes" id="UP000374630"/>
    </source>
</evidence>
<sequence>MNTTVYENGEVPAGQYGELRTFGTVSIADDVSLESLSVQGVATAHNVRGGVLVVDGTLIVSGSLRVHTLGGNGELRVAGSVRTGRMQFTGLMQTERELRVIDSLDVSGILRNGKRVDANTVDVDGFMDVTLLHAVHTVRIEPLDTMMLSWECFRQYDHASTAGSITCMDLEARDLSCAKLKARTVTLRGNSYVQDVNCAKTLKMDRSSVALQVSGGCERITLNE</sequence>
<dbReference type="EMBL" id="RZOA01000002">
    <property type="protein sequence ID" value="KAA8824449.1"/>
    <property type="molecule type" value="Genomic_DNA"/>
</dbReference>
<dbReference type="EMBL" id="RZNZ01000001">
    <property type="protein sequence ID" value="KAA8822489.1"/>
    <property type="molecule type" value="Genomic_DNA"/>
</dbReference>
<evidence type="ECO:0000313" key="2">
    <source>
        <dbReference type="EMBL" id="KAA8824449.1"/>
    </source>
</evidence>
<comment type="caution">
    <text evidence="2">The sequence shown here is derived from an EMBL/GenBank/DDBJ whole genome shotgun (WGS) entry which is preliminary data.</text>
</comment>
<evidence type="ECO:0008006" key="5">
    <source>
        <dbReference type="Google" id="ProtNLM"/>
    </source>
</evidence>
<organism evidence="2 3">
    <name type="scientific">Bifidobacterium vespertilionis</name>
    <dbReference type="NCBI Taxonomy" id="2562524"/>
    <lineage>
        <taxon>Bacteria</taxon>
        <taxon>Bacillati</taxon>
        <taxon>Actinomycetota</taxon>
        <taxon>Actinomycetes</taxon>
        <taxon>Bifidobacteriales</taxon>
        <taxon>Bifidobacteriaceae</taxon>
        <taxon>Bifidobacterium</taxon>
    </lineage>
</organism>
<accession>A0A5J5E5M6</accession>
<dbReference type="RefSeq" id="WP_150353183.1">
    <property type="nucleotide sequence ID" value="NZ_RZNZ01000001.1"/>
</dbReference>